<protein>
    <submittedName>
        <fullName evidence="1">Uncharacterized protein</fullName>
    </submittedName>
</protein>
<name>B3PYI7_RHIE6</name>
<sequence length="60" mass="7092">MAKPEKNFRDFCERRDGDRNSGKFIRILADFIMFFPYVTAVTDFRHDINALTNVTYCNIP</sequence>
<accession>B3PYI7</accession>
<gene>
    <name evidence="1" type="ordered locus">RHECIAT_CH0000344</name>
</gene>
<organism evidence="1 2">
    <name type="scientific">Rhizobium etli (strain CIAT 652)</name>
    <dbReference type="NCBI Taxonomy" id="491916"/>
    <lineage>
        <taxon>Bacteria</taxon>
        <taxon>Pseudomonadati</taxon>
        <taxon>Pseudomonadota</taxon>
        <taxon>Alphaproteobacteria</taxon>
        <taxon>Hyphomicrobiales</taxon>
        <taxon>Rhizobiaceae</taxon>
        <taxon>Rhizobium/Agrobacterium group</taxon>
        <taxon>Rhizobium</taxon>
    </lineage>
</organism>
<dbReference type="EMBL" id="CP001074">
    <property type="protein sequence ID" value="ACE89338.1"/>
    <property type="molecule type" value="Genomic_DNA"/>
</dbReference>
<dbReference type="HOGENOM" id="CLU_2938490_0_0_5"/>
<dbReference type="AlphaFoldDB" id="B3PYI7"/>
<evidence type="ECO:0000313" key="1">
    <source>
        <dbReference type="EMBL" id="ACE89338.1"/>
    </source>
</evidence>
<evidence type="ECO:0000313" key="2">
    <source>
        <dbReference type="Proteomes" id="UP000008817"/>
    </source>
</evidence>
<proteinExistence type="predicted"/>
<reference evidence="1 2" key="1">
    <citation type="submission" date="2008-04" db="EMBL/GenBank/DDBJ databases">
        <title>Genome diversity and DNA divergence of Rhizobium etli.</title>
        <authorList>
            <person name="Gonzalez V."/>
            <person name="Acosta J.L."/>
            <person name="Santamaria R.I."/>
            <person name="Bustos P."/>
            <person name="Hernandez-Gonzalez I.L."/>
            <person name="Fernandez J.L."/>
            <person name="Diaz R."/>
            <person name="Flores M."/>
            <person name="Mora J."/>
            <person name="Palacios R."/>
            <person name="Davila G."/>
        </authorList>
    </citation>
    <scope>NUCLEOTIDE SEQUENCE [LARGE SCALE GENOMIC DNA]</scope>
    <source>
        <strain evidence="1 2">CIAT 652</strain>
    </source>
</reference>
<dbReference type="KEGG" id="rec:RHECIAT_CH0000344"/>
<dbReference type="Proteomes" id="UP000008817">
    <property type="component" value="Chromosome"/>
</dbReference>